<dbReference type="Proteomes" id="UP000178417">
    <property type="component" value="Unassembled WGS sequence"/>
</dbReference>
<evidence type="ECO:0000313" key="3">
    <source>
        <dbReference type="Proteomes" id="UP000178417"/>
    </source>
</evidence>
<dbReference type="AlphaFoldDB" id="A0A1F4SDX6"/>
<reference evidence="2 3" key="1">
    <citation type="journal article" date="2016" name="Nat. Commun.">
        <title>Thousands of microbial genomes shed light on interconnected biogeochemical processes in an aquifer system.</title>
        <authorList>
            <person name="Anantharaman K."/>
            <person name="Brown C.T."/>
            <person name="Hug L.A."/>
            <person name="Sharon I."/>
            <person name="Castelle C.J."/>
            <person name="Probst A.J."/>
            <person name="Thomas B.C."/>
            <person name="Singh A."/>
            <person name="Wilkins M.J."/>
            <person name="Karaoz U."/>
            <person name="Brodie E.L."/>
            <person name="Williams K.H."/>
            <person name="Hubbard S.S."/>
            <person name="Banfield J.F."/>
        </authorList>
    </citation>
    <scope>NUCLEOTIDE SEQUENCE [LARGE SCALE GENOMIC DNA]</scope>
</reference>
<feature type="domain" description="Methyltransferase" evidence="1">
    <location>
        <begin position="36"/>
        <end position="139"/>
    </location>
</feature>
<dbReference type="Gene3D" id="3.40.50.150">
    <property type="entry name" value="Vaccinia Virus protein VP39"/>
    <property type="match status" value="1"/>
</dbReference>
<gene>
    <name evidence="2" type="ORF">A2310_03555</name>
</gene>
<dbReference type="InterPro" id="IPR029063">
    <property type="entry name" value="SAM-dependent_MTases_sf"/>
</dbReference>
<evidence type="ECO:0000313" key="2">
    <source>
        <dbReference type="EMBL" id="OGC18624.1"/>
    </source>
</evidence>
<name>A0A1F4SDX6_UNCSA</name>
<dbReference type="STRING" id="1802579.A2310_03555"/>
<dbReference type="CDD" id="cd02440">
    <property type="entry name" value="AdoMet_MTases"/>
    <property type="match status" value="1"/>
</dbReference>
<organism evidence="2 3">
    <name type="scientific">candidate division WOR-1 bacterium RIFOXYB2_FULL_37_13</name>
    <dbReference type="NCBI Taxonomy" id="1802579"/>
    <lineage>
        <taxon>Bacteria</taxon>
        <taxon>Bacillati</taxon>
        <taxon>Saganbacteria</taxon>
    </lineage>
</organism>
<dbReference type="InterPro" id="IPR025714">
    <property type="entry name" value="Methyltranfer_dom"/>
</dbReference>
<comment type="caution">
    <text evidence="2">The sequence shown here is derived from an EMBL/GenBank/DDBJ whole genome shotgun (WGS) entry which is preliminary data.</text>
</comment>
<sequence length="192" mass="21794">MKARDSGMPDREMWEKFFQPEKILKTLGLNDQTGDVAEFGCGYGTFTIPTAKIIKGKIFAFDIESVMISLTKNEAAKHGLENIEAILRDFIVEKSGLKDESMDYAMLFNILHLENPVSLLLEAYRILKKGGKVGIIHWNYDPATPRGPSMKIRPKPEDCIEWAEEAGFVQPIRFDLKPYHYGIILSKKGEIK</sequence>
<dbReference type="SUPFAM" id="SSF53335">
    <property type="entry name" value="S-adenosyl-L-methionine-dependent methyltransferases"/>
    <property type="match status" value="1"/>
</dbReference>
<proteinExistence type="predicted"/>
<evidence type="ECO:0000259" key="1">
    <source>
        <dbReference type="Pfam" id="PF13847"/>
    </source>
</evidence>
<keyword evidence="2" id="KW-0489">Methyltransferase</keyword>
<keyword evidence="2" id="KW-0808">Transferase</keyword>
<protein>
    <submittedName>
        <fullName evidence="2">Methyltransferase type 11</fullName>
    </submittedName>
</protein>
<dbReference type="GO" id="GO:0032259">
    <property type="term" value="P:methylation"/>
    <property type="evidence" value="ECO:0007669"/>
    <property type="project" value="UniProtKB-KW"/>
</dbReference>
<dbReference type="Pfam" id="PF13847">
    <property type="entry name" value="Methyltransf_31"/>
    <property type="match status" value="1"/>
</dbReference>
<accession>A0A1F4SDX6</accession>
<dbReference type="EMBL" id="MEUB01000070">
    <property type="protein sequence ID" value="OGC18624.1"/>
    <property type="molecule type" value="Genomic_DNA"/>
</dbReference>
<dbReference type="GO" id="GO:0008168">
    <property type="term" value="F:methyltransferase activity"/>
    <property type="evidence" value="ECO:0007669"/>
    <property type="project" value="UniProtKB-KW"/>
</dbReference>